<dbReference type="PROSITE" id="PS50112">
    <property type="entry name" value="PAS"/>
    <property type="match status" value="1"/>
</dbReference>
<feature type="transmembrane region" description="Helical" evidence="15">
    <location>
        <begin position="271"/>
        <end position="293"/>
    </location>
</feature>
<dbReference type="SUPFAM" id="SSF55785">
    <property type="entry name" value="PYP-like sensor domain (PAS domain)"/>
    <property type="match status" value="1"/>
</dbReference>
<dbReference type="GO" id="GO:0000155">
    <property type="term" value="F:phosphorelay sensor kinase activity"/>
    <property type="evidence" value="ECO:0007669"/>
    <property type="project" value="InterPro"/>
</dbReference>
<feature type="domain" description="PAS" evidence="17">
    <location>
        <begin position="359"/>
        <end position="415"/>
    </location>
</feature>
<feature type="transmembrane region" description="Helical" evidence="15">
    <location>
        <begin position="27"/>
        <end position="52"/>
    </location>
</feature>
<evidence type="ECO:0000256" key="3">
    <source>
        <dbReference type="ARBA" id="ARBA00012438"/>
    </source>
</evidence>
<dbReference type="InterPro" id="IPR000014">
    <property type="entry name" value="PAS"/>
</dbReference>
<feature type="transmembrane region" description="Helical" evidence="15">
    <location>
        <begin position="72"/>
        <end position="95"/>
    </location>
</feature>
<dbReference type="AlphaFoldDB" id="A0A212QNV5"/>
<keyword evidence="6" id="KW-0808">Transferase</keyword>
<dbReference type="SUPFAM" id="SSF47384">
    <property type="entry name" value="Homodimeric domain of signal transducing histidine kinase"/>
    <property type="match status" value="1"/>
</dbReference>
<dbReference type="InterPro" id="IPR003661">
    <property type="entry name" value="HisK_dim/P_dom"/>
</dbReference>
<feature type="compositionally biased region" description="Polar residues" evidence="14">
    <location>
        <begin position="706"/>
        <end position="717"/>
    </location>
</feature>
<dbReference type="Gene3D" id="3.30.450.20">
    <property type="entry name" value="PAS domain"/>
    <property type="match status" value="1"/>
</dbReference>
<comment type="catalytic activity">
    <reaction evidence="1">
        <text>ATP + protein L-histidine = ADP + protein N-phospho-L-histidine.</text>
        <dbReference type="EC" id="2.7.13.3"/>
    </reaction>
</comment>
<dbReference type="SMART" id="SM00387">
    <property type="entry name" value="HATPase_c"/>
    <property type="match status" value="1"/>
</dbReference>
<accession>A0A212QNV5</accession>
<keyword evidence="12" id="KW-0902">Two-component regulatory system</keyword>
<reference evidence="19 20" key="1">
    <citation type="submission" date="2017-06" db="EMBL/GenBank/DDBJ databases">
        <authorList>
            <person name="Kim H.J."/>
            <person name="Triplett B.A."/>
        </authorList>
    </citation>
    <scope>NUCLEOTIDE SEQUENCE [LARGE SCALE GENOMIC DNA]</scope>
    <source>
        <strain evidence="19 20">B29T1</strain>
    </source>
</reference>
<dbReference type="CDD" id="cd00082">
    <property type="entry name" value="HisKA"/>
    <property type="match status" value="1"/>
</dbReference>
<dbReference type="SUPFAM" id="SSF55874">
    <property type="entry name" value="ATPase domain of HSP90 chaperone/DNA topoisomerase II/histidine kinase"/>
    <property type="match status" value="1"/>
</dbReference>
<evidence type="ECO:0000256" key="7">
    <source>
        <dbReference type="ARBA" id="ARBA00022692"/>
    </source>
</evidence>
<keyword evidence="11 15" id="KW-1133">Transmembrane helix</keyword>
<feature type="domain" description="HAMP" evidence="18">
    <location>
        <begin position="294"/>
        <end position="347"/>
    </location>
</feature>
<dbReference type="PIRSF" id="PIRSF037532">
    <property type="entry name" value="STHK_NtrY"/>
    <property type="match status" value="1"/>
</dbReference>
<dbReference type="SMART" id="SM00388">
    <property type="entry name" value="HisKA"/>
    <property type="match status" value="1"/>
</dbReference>
<dbReference type="PANTHER" id="PTHR43065:SF10">
    <property type="entry name" value="PEROXIDE STRESS-ACTIVATED HISTIDINE KINASE MAK3"/>
    <property type="match status" value="1"/>
</dbReference>
<dbReference type="InterPro" id="IPR003660">
    <property type="entry name" value="HAMP_dom"/>
</dbReference>
<evidence type="ECO:0000256" key="4">
    <source>
        <dbReference type="ARBA" id="ARBA00022475"/>
    </source>
</evidence>
<dbReference type="GO" id="GO:0005524">
    <property type="term" value="F:ATP binding"/>
    <property type="evidence" value="ECO:0007669"/>
    <property type="project" value="UniProtKB-KW"/>
</dbReference>
<evidence type="ECO:0000256" key="14">
    <source>
        <dbReference type="SAM" id="MobiDB-lite"/>
    </source>
</evidence>
<evidence type="ECO:0000256" key="8">
    <source>
        <dbReference type="ARBA" id="ARBA00022741"/>
    </source>
</evidence>
<dbReference type="Pfam" id="PF02518">
    <property type="entry name" value="HATPase_c"/>
    <property type="match status" value="1"/>
</dbReference>
<evidence type="ECO:0000256" key="10">
    <source>
        <dbReference type="ARBA" id="ARBA00022840"/>
    </source>
</evidence>
<dbReference type="Pfam" id="PF08448">
    <property type="entry name" value="PAS_4"/>
    <property type="match status" value="1"/>
</dbReference>
<dbReference type="InterPro" id="IPR004358">
    <property type="entry name" value="Sig_transdc_His_kin-like_C"/>
</dbReference>
<evidence type="ECO:0000256" key="6">
    <source>
        <dbReference type="ARBA" id="ARBA00022679"/>
    </source>
</evidence>
<evidence type="ECO:0000256" key="11">
    <source>
        <dbReference type="ARBA" id="ARBA00022989"/>
    </source>
</evidence>
<keyword evidence="4" id="KW-1003">Cell membrane</keyword>
<dbReference type="Gene3D" id="1.10.287.130">
    <property type="match status" value="1"/>
</dbReference>
<name>A0A212QNV5_9PROT</name>
<keyword evidence="10" id="KW-0067">ATP-binding</keyword>
<evidence type="ECO:0000259" key="18">
    <source>
        <dbReference type="PROSITE" id="PS50885"/>
    </source>
</evidence>
<dbReference type="PROSITE" id="PS50885">
    <property type="entry name" value="HAMP"/>
    <property type="match status" value="1"/>
</dbReference>
<proteinExistence type="predicted"/>
<dbReference type="RefSeq" id="WP_207761920.1">
    <property type="nucleotide sequence ID" value="NZ_FYEH01000002.1"/>
</dbReference>
<dbReference type="GO" id="GO:0005886">
    <property type="term" value="C:plasma membrane"/>
    <property type="evidence" value="ECO:0007669"/>
    <property type="project" value="UniProtKB-SubCell"/>
</dbReference>
<evidence type="ECO:0000256" key="9">
    <source>
        <dbReference type="ARBA" id="ARBA00022777"/>
    </source>
</evidence>
<comment type="subcellular location">
    <subcellularLocation>
        <location evidence="2">Cell membrane</location>
        <topology evidence="2">Multi-pass membrane protein</topology>
    </subcellularLocation>
</comment>
<dbReference type="InterPro" id="IPR035965">
    <property type="entry name" value="PAS-like_dom_sf"/>
</dbReference>
<dbReference type="Pfam" id="PF19312">
    <property type="entry name" value="NtrY_N"/>
    <property type="match status" value="1"/>
</dbReference>
<keyword evidence="7 15" id="KW-0812">Transmembrane</keyword>
<sequence length="732" mass="80436">MLTVLAVIAGIGTYVVTSGWPLPRSSVRSVLILLNIDLILLLCLGVIVARRIVRLVVERRQGSAGSKLHSKLVAMFAVLAATPAIIVAIFSVVFLSSGLEHWFSSRIRDALENSLAVAEAYLDEHKEVIRADAVAMAADLDREGPAVLQDPDYLRHLVVAQAALRSLTEAIVFDGTGKVLAHSGLGIALEIEQLSPDDLSRAAQGEVVTMTNSSDDRVRALLRLDALGDVYLFVGRFVDAQVLGFMERTQEIVAEYRNLESERSGIQITSALVFAIVAILLLLAAVWIGLHLADHLVRPISRLISATDLVSRGDLSVRVPETAEEDEVDQLSRAFNRMTSQLESQRREVVVANEKLDDRRRFTETVLTGVTAGVIGLDRDRQVLLPNRSAREILGIADDSIEGRAIDSLIPTITPLFDRLLEDHDHIVQEHLSLRRGDRERMLLVRVAAQLEAGEIMGYVVTFDDVTELMSAQRQAAWSELARRIAHEIKNPLTPIRLAAERLTRRYQKDIPASDQESFARSVQTIISQVDVIGRLVGEFSAFARMPPPIFKLQSLSELVRNAVLLQQSAWQTVNIKLEEPTGDPLIIPCDSEKVGQVLTNLLQNSINALLEQPAAQREPMTVLVRTSRQADFVTVAIQDNGPGFPAGERERLFEPYFTTRAKGTGLGLAIVRKIMEEHRGRVELDNAPSGGAVVLLSFPAAADVSQQTDKTGTTNLGPGAKKTDRPMQMVE</sequence>
<evidence type="ECO:0000256" key="2">
    <source>
        <dbReference type="ARBA" id="ARBA00004651"/>
    </source>
</evidence>
<dbReference type="PRINTS" id="PR00344">
    <property type="entry name" value="BCTRLSENSOR"/>
</dbReference>
<evidence type="ECO:0000256" key="15">
    <source>
        <dbReference type="SAM" id="Phobius"/>
    </source>
</evidence>
<dbReference type="EC" id="2.7.13.3" evidence="3"/>
<dbReference type="InterPro" id="IPR036097">
    <property type="entry name" value="HisK_dim/P_sf"/>
</dbReference>
<feature type="region of interest" description="Disordered" evidence="14">
    <location>
        <begin position="706"/>
        <end position="732"/>
    </location>
</feature>
<dbReference type="Gene3D" id="6.10.340.10">
    <property type="match status" value="1"/>
</dbReference>
<feature type="domain" description="Histidine kinase" evidence="16">
    <location>
        <begin position="484"/>
        <end position="703"/>
    </location>
</feature>
<evidence type="ECO:0000256" key="13">
    <source>
        <dbReference type="ARBA" id="ARBA00023136"/>
    </source>
</evidence>
<dbReference type="SUPFAM" id="SSF158472">
    <property type="entry name" value="HAMP domain-like"/>
    <property type="match status" value="1"/>
</dbReference>
<gene>
    <name evidence="19" type="ORF">SAMN07250955_102113</name>
</gene>
<dbReference type="Proteomes" id="UP000197065">
    <property type="component" value="Unassembled WGS sequence"/>
</dbReference>
<dbReference type="InterPro" id="IPR045671">
    <property type="entry name" value="NtrY-like_N"/>
</dbReference>
<organism evidence="19 20">
    <name type="scientific">Arboricoccus pini</name>
    <dbReference type="NCBI Taxonomy" id="1963835"/>
    <lineage>
        <taxon>Bacteria</taxon>
        <taxon>Pseudomonadati</taxon>
        <taxon>Pseudomonadota</taxon>
        <taxon>Alphaproteobacteria</taxon>
        <taxon>Geminicoccales</taxon>
        <taxon>Geminicoccaceae</taxon>
        <taxon>Arboricoccus</taxon>
    </lineage>
</organism>
<dbReference type="NCBIfam" id="TIGR00229">
    <property type="entry name" value="sensory_box"/>
    <property type="match status" value="1"/>
</dbReference>
<evidence type="ECO:0000259" key="16">
    <source>
        <dbReference type="PROSITE" id="PS50109"/>
    </source>
</evidence>
<keyword evidence="20" id="KW-1185">Reference proteome</keyword>
<dbReference type="SMART" id="SM00304">
    <property type="entry name" value="HAMP"/>
    <property type="match status" value="1"/>
</dbReference>
<dbReference type="InterPro" id="IPR017232">
    <property type="entry name" value="NtrY"/>
</dbReference>
<keyword evidence="8" id="KW-0547">Nucleotide-binding</keyword>
<evidence type="ECO:0000256" key="1">
    <source>
        <dbReference type="ARBA" id="ARBA00000085"/>
    </source>
</evidence>
<dbReference type="InterPro" id="IPR013656">
    <property type="entry name" value="PAS_4"/>
</dbReference>
<dbReference type="PROSITE" id="PS50109">
    <property type="entry name" value="HIS_KIN"/>
    <property type="match status" value="1"/>
</dbReference>
<dbReference type="InterPro" id="IPR003594">
    <property type="entry name" value="HATPase_dom"/>
</dbReference>
<dbReference type="EMBL" id="FYEH01000002">
    <property type="protein sequence ID" value="SNB61075.1"/>
    <property type="molecule type" value="Genomic_DNA"/>
</dbReference>
<keyword evidence="13 15" id="KW-0472">Membrane</keyword>
<evidence type="ECO:0000256" key="5">
    <source>
        <dbReference type="ARBA" id="ARBA00022553"/>
    </source>
</evidence>
<dbReference type="InterPro" id="IPR005467">
    <property type="entry name" value="His_kinase_dom"/>
</dbReference>
<keyword evidence="9 19" id="KW-0418">Kinase</keyword>
<dbReference type="PANTHER" id="PTHR43065">
    <property type="entry name" value="SENSOR HISTIDINE KINASE"/>
    <property type="match status" value="1"/>
</dbReference>
<keyword evidence="5" id="KW-0597">Phosphoprotein</keyword>
<evidence type="ECO:0000259" key="17">
    <source>
        <dbReference type="PROSITE" id="PS50112"/>
    </source>
</evidence>
<evidence type="ECO:0000313" key="20">
    <source>
        <dbReference type="Proteomes" id="UP000197065"/>
    </source>
</evidence>
<dbReference type="CDD" id="cd06225">
    <property type="entry name" value="HAMP"/>
    <property type="match status" value="1"/>
</dbReference>
<dbReference type="Pfam" id="PF00672">
    <property type="entry name" value="HAMP"/>
    <property type="match status" value="1"/>
</dbReference>
<evidence type="ECO:0000313" key="19">
    <source>
        <dbReference type="EMBL" id="SNB61075.1"/>
    </source>
</evidence>
<dbReference type="Gene3D" id="3.30.565.10">
    <property type="entry name" value="Histidine kinase-like ATPase, C-terminal domain"/>
    <property type="match status" value="1"/>
</dbReference>
<dbReference type="Pfam" id="PF00512">
    <property type="entry name" value="HisKA"/>
    <property type="match status" value="1"/>
</dbReference>
<evidence type="ECO:0000256" key="12">
    <source>
        <dbReference type="ARBA" id="ARBA00023012"/>
    </source>
</evidence>
<dbReference type="InterPro" id="IPR036890">
    <property type="entry name" value="HATPase_C_sf"/>
</dbReference>
<protein>
    <recommendedName>
        <fullName evidence="3">histidine kinase</fullName>
        <ecNumber evidence="3">2.7.13.3</ecNumber>
    </recommendedName>
</protein>